<feature type="transmembrane region" description="Helical" evidence="2">
    <location>
        <begin position="157"/>
        <end position="173"/>
    </location>
</feature>
<comment type="caution">
    <text evidence="4">The sequence shown here is derived from an EMBL/GenBank/DDBJ whole genome shotgun (WGS) entry which is preliminary data.</text>
</comment>
<feature type="region of interest" description="Disordered" evidence="1">
    <location>
        <begin position="295"/>
        <end position="375"/>
    </location>
</feature>
<evidence type="ECO:0000256" key="2">
    <source>
        <dbReference type="SAM" id="Phobius"/>
    </source>
</evidence>
<proteinExistence type="predicted"/>
<dbReference type="PANTHER" id="PTHR47289:SF2">
    <property type="entry name" value="TRANSCRIPTION FACTOR, PUTATIVE (DUF1664)-RELATED"/>
    <property type="match status" value="1"/>
</dbReference>
<name>A0AAV5MMT9_9ROSI</name>
<keyword evidence="2" id="KW-0472">Membrane</keyword>
<keyword evidence="2" id="KW-0812">Transmembrane</keyword>
<evidence type="ECO:0000313" key="5">
    <source>
        <dbReference type="Proteomes" id="UP001054252"/>
    </source>
</evidence>
<accession>A0AAV5MMT9</accession>
<dbReference type="InterPro" id="IPR012458">
    <property type="entry name" value="DUF1664"/>
</dbReference>
<dbReference type="AlphaFoldDB" id="A0AAV5MMT9"/>
<dbReference type="Pfam" id="PF07889">
    <property type="entry name" value="DUF1664"/>
    <property type="match status" value="1"/>
</dbReference>
<keyword evidence="5" id="KW-1185">Reference proteome</keyword>
<feature type="compositionally biased region" description="Polar residues" evidence="1">
    <location>
        <begin position="335"/>
        <end position="345"/>
    </location>
</feature>
<dbReference type="PANTHER" id="PTHR47289">
    <property type="entry name" value="TRANSCRIPTION FACTOR, PUTATIVE (DUF1664)-RELATED"/>
    <property type="match status" value="1"/>
</dbReference>
<evidence type="ECO:0000313" key="4">
    <source>
        <dbReference type="EMBL" id="GKV50459.1"/>
    </source>
</evidence>
<organism evidence="4 5">
    <name type="scientific">Rubroshorea leprosula</name>
    <dbReference type="NCBI Taxonomy" id="152421"/>
    <lineage>
        <taxon>Eukaryota</taxon>
        <taxon>Viridiplantae</taxon>
        <taxon>Streptophyta</taxon>
        <taxon>Embryophyta</taxon>
        <taxon>Tracheophyta</taxon>
        <taxon>Spermatophyta</taxon>
        <taxon>Magnoliopsida</taxon>
        <taxon>eudicotyledons</taxon>
        <taxon>Gunneridae</taxon>
        <taxon>Pentapetalae</taxon>
        <taxon>rosids</taxon>
        <taxon>malvids</taxon>
        <taxon>Malvales</taxon>
        <taxon>Dipterocarpaceae</taxon>
        <taxon>Rubroshorea</taxon>
    </lineage>
</organism>
<reference evidence="4 5" key="1">
    <citation type="journal article" date="2021" name="Commun. Biol.">
        <title>The genome of Shorea leprosula (Dipterocarpaceae) highlights the ecological relevance of drought in aseasonal tropical rainforests.</title>
        <authorList>
            <person name="Ng K.K.S."/>
            <person name="Kobayashi M.J."/>
            <person name="Fawcett J.A."/>
            <person name="Hatakeyama M."/>
            <person name="Paape T."/>
            <person name="Ng C.H."/>
            <person name="Ang C.C."/>
            <person name="Tnah L.H."/>
            <person name="Lee C.T."/>
            <person name="Nishiyama T."/>
            <person name="Sese J."/>
            <person name="O'Brien M.J."/>
            <person name="Copetti D."/>
            <person name="Mohd Noor M.I."/>
            <person name="Ong R.C."/>
            <person name="Putra M."/>
            <person name="Sireger I.Z."/>
            <person name="Indrioko S."/>
            <person name="Kosugi Y."/>
            <person name="Izuno A."/>
            <person name="Isagi Y."/>
            <person name="Lee S.L."/>
            <person name="Shimizu K.K."/>
        </authorList>
    </citation>
    <scope>NUCLEOTIDE SEQUENCE [LARGE SCALE GENOMIC DNA]</scope>
    <source>
        <strain evidence="4">214</strain>
    </source>
</reference>
<dbReference type="Proteomes" id="UP001054252">
    <property type="component" value="Unassembled WGS sequence"/>
</dbReference>
<sequence length="417" mass="44789">MEKNPGGWKLQDIIQVIESGRVEETTHVECERGEETTLHREVGMVKKPTIHPKQWQERIGISDWQIGSADWLGLGEIVAGVLGSIIAKEGGLSDLVNGAAKMIFKQLKQDASPSSVKKPVNDALLAQVNSLRQELQILASNRSVTIITAGGTGTQRFGVIIVVGVVGYGYIWWKGWKLPDMMFATRRGLSDACSVIAKELENVYSSISVTRQKLSSDIGRLDNHLGEIADITAATQDEVSQVQDKSNLINNDVHSVRTAVKTLESKINRLELKQDNSIKGIVKVCIAAQSLEHHGSTDRIRALPSNTSKLALEPPSITSSRTESLPAVVPPLDDSNGSPKVQQSPRHVVSASGLKEVGESSTSPEAANGISVPENISNGTSGSGLSGVFSGGSAPFLLRTYSATHAVPQMRVSRHQS</sequence>
<feature type="domain" description="DUF1664" evidence="3">
    <location>
        <begin position="159"/>
        <end position="274"/>
    </location>
</feature>
<evidence type="ECO:0000256" key="1">
    <source>
        <dbReference type="SAM" id="MobiDB-lite"/>
    </source>
</evidence>
<dbReference type="EMBL" id="BPVZ01000369">
    <property type="protein sequence ID" value="GKV50459.1"/>
    <property type="molecule type" value="Genomic_DNA"/>
</dbReference>
<protein>
    <recommendedName>
        <fullName evidence="3">DUF1664 domain-containing protein</fullName>
    </recommendedName>
</protein>
<evidence type="ECO:0000259" key="3">
    <source>
        <dbReference type="Pfam" id="PF07889"/>
    </source>
</evidence>
<keyword evidence="2" id="KW-1133">Transmembrane helix</keyword>
<gene>
    <name evidence="4" type="ORF">SLEP1_g57161</name>
</gene>